<sequence length="132" mass="13041">VPTHPAGRRVAARGADRHHPARGQGPAAGLLVDNPGRGAAGPALRPRLRQRPRLRRGADGDAAGALVGGRLHPPPPEAAAPDAPDPRSRVPRRPLDGARRGDRPGAARAPSGAGPGGPAGGAAGGDDGGRAL</sequence>
<evidence type="ECO:0000313" key="2">
    <source>
        <dbReference type="EMBL" id="CAA9539822.1"/>
    </source>
</evidence>
<name>A0A6J4U415_9BACT</name>
<feature type="compositionally biased region" description="Low complexity" evidence="1">
    <location>
        <begin position="60"/>
        <end position="71"/>
    </location>
</feature>
<dbReference type="EMBL" id="CADCWF010000036">
    <property type="protein sequence ID" value="CAA9539822.1"/>
    <property type="molecule type" value="Genomic_DNA"/>
</dbReference>
<protein>
    <submittedName>
        <fullName evidence="2">Ribosome-binding factor A</fullName>
    </submittedName>
</protein>
<proteinExistence type="predicted"/>
<feature type="compositionally biased region" description="Basic and acidic residues" evidence="1">
    <location>
        <begin position="84"/>
        <end position="105"/>
    </location>
</feature>
<feature type="non-terminal residue" evidence="2">
    <location>
        <position position="1"/>
    </location>
</feature>
<feature type="region of interest" description="Disordered" evidence="1">
    <location>
        <begin position="1"/>
        <end position="132"/>
    </location>
</feature>
<dbReference type="AlphaFoldDB" id="A0A6J4U415"/>
<feature type="non-terminal residue" evidence="2">
    <location>
        <position position="132"/>
    </location>
</feature>
<feature type="compositionally biased region" description="Low complexity" evidence="1">
    <location>
        <begin position="35"/>
        <end position="45"/>
    </location>
</feature>
<evidence type="ECO:0000256" key="1">
    <source>
        <dbReference type="SAM" id="MobiDB-lite"/>
    </source>
</evidence>
<organism evidence="2">
    <name type="scientific">uncultured Thermomicrobiales bacterium</name>
    <dbReference type="NCBI Taxonomy" id="1645740"/>
    <lineage>
        <taxon>Bacteria</taxon>
        <taxon>Pseudomonadati</taxon>
        <taxon>Thermomicrobiota</taxon>
        <taxon>Thermomicrobia</taxon>
        <taxon>Thermomicrobiales</taxon>
        <taxon>environmental samples</taxon>
    </lineage>
</organism>
<feature type="compositionally biased region" description="Basic residues" evidence="1">
    <location>
        <begin position="46"/>
        <end position="55"/>
    </location>
</feature>
<feature type="compositionally biased region" description="Gly residues" evidence="1">
    <location>
        <begin position="113"/>
        <end position="126"/>
    </location>
</feature>
<feature type="compositionally biased region" description="Basic residues" evidence="1">
    <location>
        <begin position="1"/>
        <end position="11"/>
    </location>
</feature>
<reference evidence="2" key="1">
    <citation type="submission" date="2020-02" db="EMBL/GenBank/DDBJ databases">
        <authorList>
            <person name="Meier V. D."/>
        </authorList>
    </citation>
    <scope>NUCLEOTIDE SEQUENCE</scope>
    <source>
        <strain evidence="2">AVDCRST_MAG59</strain>
    </source>
</reference>
<gene>
    <name evidence="2" type="ORF">AVDCRST_MAG59-736</name>
</gene>
<accession>A0A6J4U415</accession>